<evidence type="ECO:0000256" key="8">
    <source>
        <dbReference type="PIRSR" id="PIRSR618044-2"/>
    </source>
</evidence>
<dbReference type="Gene3D" id="3.40.710.10">
    <property type="entry name" value="DD-peptidase/beta-lactamase superfamily"/>
    <property type="match status" value="1"/>
</dbReference>
<dbReference type="GO" id="GO:0009002">
    <property type="term" value="F:serine-type D-Ala-D-Ala carboxypeptidase activity"/>
    <property type="evidence" value="ECO:0007669"/>
    <property type="project" value="InterPro"/>
</dbReference>
<dbReference type="STRING" id="1796616.A4V09_06875"/>
<comment type="similarity">
    <text evidence="1 9">Belongs to the peptidase S11 family.</text>
</comment>
<accession>A0A1C7I9M1</accession>
<dbReference type="Pfam" id="PF00768">
    <property type="entry name" value="Peptidase_S11"/>
    <property type="match status" value="1"/>
</dbReference>
<proteinExistence type="inferred from homology"/>
<dbReference type="InterPro" id="IPR012338">
    <property type="entry name" value="Beta-lactam/transpept-like"/>
</dbReference>
<evidence type="ECO:0000256" key="4">
    <source>
        <dbReference type="ARBA" id="ARBA00022960"/>
    </source>
</evidence>
<reference evidence="11" key="1">
    <citation type="submission" date="2017-04" db="EMBL/GenBank/DDBJ databases">
        <title>Complete Genome Sequences of Twelve Strains of a Stable Defined Moderately Diverse Mouse Microbiota 2 (sDMDMm2).</title>
        <authorList>
            <person name="Uchimura Y."/>
            <person name="Wyss M."/>
            <person name="Brugiroux S."/>
            <person name="Limenitakis J.P."/>
            <person name="Stecher B."/>
            <person name="McCoy K.D."/>
            <person name="Macpherson A.J."/>
        </authorList>
    </citation>
    <scope>NUCLEOTIDE SEQUENCE</scope>
    <source>
        <strain evidence="11">YL58</strain>
    </source>
</reference>
<keyword evidence="11" id="KW-0121">Carboxypeptidase</keyword>
<evidence type="ECO:0000256" key="3">
    <source>
        <dbReference type="ARBA" id="ARBA00022801"/>
    </source>
</evidence>
<evidence type="ECO:0000313" key="12">
    <source>
        <dbReference type="Proteomes" id="UP000092574"/>
    </source>
</evidence>
<dbReference type="OrthoDB" id="9791132at2"/>
<sequence>MKCTNKPKKRLSKKAQRRRKIKRTLFLGMFFVILLLAGVLGIFMLKGKQAVDAPMAFRLTTEVFGQTIGEDSLVAEGVAADLCVGAGDTPLDGIEAQGEERAALFDIQDKKLLFSKSLYEKSYPASITKIMTALAALGKANMDEIVTIQAQDVQLEADSQVCGLVEGDQISMDQLFHALLVYSANDAAMAIARTVGGSVEGFVDMMNEEAQRLGMTGTHFVNPHGLHDEDHYTTVYDIYLMLNEAMKHQEFTDITQLSNYTINYKSADGTQMQKWLDATDQYLTGESSAPKGVTILGGKTGTTAKAGNCLALMVQNNYGEPYVSIVLNAENKPVLYERMNQLLEKVNRS</sequence>
<dbReference type="KEGG" id="byl:A4V09_06875"/>
<evidence type="ECO:0000256" key="5">
    <source>
        <dbReference type="ARBA" id="ARBA00022984"/>
    </source>
</evidence>
<evidence type="ECO:0000256" key="1">
    <source>
        <dbReference type="ARBA" id="ARBA00007164"/>
    </source>
</evidence>
<protein>
    <submittedName>
        <fullName evidence="11">D-alanyl-D-alanine carboxypeptidase</fullName>
    </submittedName>
</protein>
<feature type="active site" description="Acyl-ester intermediate" evidence="7">
    <location>
        <position position="126"/>
    </location>
</feature>
<keyword evidence="11" id="KW-0645">Protease</keyword>
<dbReference type="PANTHER" id="PTHR21581:SF26">
    <property type="entry name" value="D-ALANYL-D-ALANINE ENDOPEPTIDASE"/>
    <property type="match status" value="1"/>
</dbReference>
<gene>
    <name evidence="11" type="ORF">A4V09_06875</name>
</gene>
<dbReference type="SUPFAM" id="SSF56601">
    <property type="entry name" value="beta-lactamase/transpeptidase-like"/>
    <property type="match status" value="1"/>
</dbReference>
<dbReference type="PRINTS" id="PR00725">
    <property type="entry name" value="DADACBPTASE1"/>
</dbReference>
<evidence type="ECO:0000259" key="10">
    <source>
        <dbReference type="Pfam" id="PF00768"/>
    </source>
</evidence>
<keyword evidence="5" id="KW-0573">Peptidoglycan synthesis</keyword>
<keyword evidence="2" id="KW-0732">Signal</keyword>
<dbReference type="GO" id="GO:0008360">
    <property type="term" value="P:regulation of cell shape"/>
    <property type="evidence" value="ECO:0007669"/>
    <property type="project" value="UniProtKB-KW"/>
</dbReference>
<evidence type="ECO:0000256" key="2">
    <source>
        <dbReference type="ARBA" id="ARBA00022729"/>
    </source>
</evidence>
<dbReference type="GO" id="GO:0009252">
    <property type="term" value="P:peptidoglycan biosynthetic process"/>
    <property type="evidence" value="ECO:0007669"/>
    <property type="project" value="UniProtKB-KW"/>
</dbReference>
<feature type="active site" description="Proton acceptor" evidence="7">
    <location>
        <position position="129"/>
    </location>
</feature>
<evidence type="ECO:0000256" key="9">
    <source>
        <dbReference type="RuleBase" id="RU004016"/>
    </source>
</evidence>
<keyword evidence="6" id="KW-0961">Cell wall biogenesis/degradation</keyword>
<dbReference type="InterPro" id="IPR018044">
    <property type="entry name" value="Peptidase_S11"/>
</dbReference>
<evidence type="ECO:0000256" key="7">
    <source>
        <dbReference type="PIRSR" id="PIRSR618044-1"/>
    </source>
</evidence>
<organism evidence="11 12">
    <name type="scientific">Blautia pseudococcoides</name>
    <dbReference type="NCBI Taxonomy" id="1796616"/>
    <lineage>
        <taxon>Bacteria</taxon>
        <taxon>Bacillati</taxon>
        <taxon>Bacillota</taxon>
        <taxon>Clostridia</taxon>
        <taxon>Lachnospirales</taxon>
        <taxon>Lachnospiraceae</taxon>
        <taxon>Blautia</taxon>
    </lineage>
</organism>
<name>A0A1C7I9M1_9FIRM</name>
<dbReference type="InterPro" id="IPR001967">
    <property type="entry name" value="Peptidase_S11_N"/>
</dbReference>
<dbReference type="EMBL" id="CP015405">
    <property type="protein sequence ID" value="ANU75513.1"/>
    <property type="molecule type" value="Genomic_DNA"/>
</dbReference>
<dbReference type="RefSeq" id="WP_065541709.1">
    <property type="nucleotide sequence ID" value="NZ_CP015405.2"/>
</dbReference>
<dbReference type="GO" id="GO:0006508">
    <property type="term" value="P:proteolysis"/>
    <property type="evidence" value="ECO:0007669"/>
    <property type="project" value="InterPro"/>
</dbReference>
<feature type="active site" evidence="7">
    <location>
        <position position="183"/>
    </location>
</feature>
<keyword evidence="3" id="KW-0378">Hydrolase</keyword>
<dbReference type="PANTHER" id="PTHR21581">
    <property type="entry name" value="D-ALANYL-D-ALANINE CARBOXYPEPTIDASE"/>
    <property type="match status" value="1"/>
</dbReference>
<keyword evidence="12" id="KW-1185">Reference proteome</keyword>
<evidence type="ECO:0000313" key="11">
    <source>
        <dbReference type="EMBL" id="ANU75513.1"/>
    </source>
</evidence>
<feature type="domain" description="Peptidase S11 D-alanyl-D-alanine carboxypeptidase A N-terminal" evidence="10">
    <location>
        <begin position="101"/>
        <end position="330"/>
    </location>
</feature>
<evidence type="ECO:0000256" key="6">
    <source>
        <dbReference type="ARBA" id="ARBA00023316"/>
    </source>
</evidence>
<feature type="binding site" evidence="8">
    <location>
        <position position="299"/>
    </location>
    <ligand>
        <name>substrate</name>
    </ligand>
</feature>
<dbReference type="AlphaFoldDB" id="A0A1C7I9M1"/>
<dbReference type="GO" id="GO:0071555">
    <property type="term" value="P:cell wall organization"/>
    <property type="evidence" value="ECO:0007669"/>
    <property type="project" value="UniProtKB-KW"/>
</dbReference>
<dbReference type="Proteomes" id="UP000092574">
    <property type="component" value="Chromosome"/>
</dbReference>
<keyword evidence="4" id="KW-0133">Cell shape</keyword>